<dbReference type="RefSeq" id="WP_251512109.1">
    <property type="nucleotide sequence ID" value="NZ_JAMBON010000004.1"/>
</dbReference>
<keyword evidence="6" id="KW-0346">Stress response</keyword>
<evidence type="ECO:0000256" key="2">
    <source>
        <dbReference type="ARBA" id="ARBA00023015"/>
    </source>
</evidence>
<evidence type="ECO:0000256" key="1">
    <source>
        <dbReference type="ARBA" id="ARBA00022490"/>
    </source>
</evidence>
<accession>A0ABW4HSH0</accession>
<comment type="similarity">
    <text evidence="6">Belongs to the sigma-70 factor family. SigI subfamily.</text>
</comment>
<evidence type="ECO:0000313" key="7">
    <source>
        <dbReference type="EMBL" id="MFD1608077.1"/>
    </source>
</evidence>
<gene>
    <name evidence="6 7" type="primary">sigI</name>
    <name evidence="7" type="ORF">ACFSBH_10465</name>
</gene>
<dbReference type="SUPFAM" id="SSF88946">
    <property type="entry name" value="Sigma2 domain of RNA polymerase sigma factors"/>
    <property type="match status" value="1"/>
</dbReference>
<feature type="short sequence motif" description="Polymerase core binding" evidence="6">
    <location>
        <begin position="56"/>
        <end position="69"/>
    </location>
</feature>
<feature type="DNA-binding region" description="H-T-H motif" evidence="6">
    <location>
        <begin position="199"/>
        <end position="218"/>
    </location>
</feature>
<name>A0ABW4HSH0_9BACI</name>
<comment type="caution">
    <text evidence="7">The sequence shown here is derived from an EMBL/GenBank/DDBJ whole genome shotgun (WGS) entry which is preliminary data.</text>
</comment>
<dbReference type="HAMAP" id="MF_02064">
    <property type="entry name" value="Sigma70_SigI"/>
    <property type="match status" value="1"/>
</dbReference>
<keyword evidence="4 6" id="KW-0238">DNA-binding</keyword>
<protein>
    <recommendedName>
        <fullName evidence="6">RNA polymerase sigma factor SigI</fullName>
    </recommendedName>
</protein>
<dbReference type="PIRSF" id="PIRSF038953">
    <property type="entry name" value="SigI"/>
    <property type="match status" value="1"/>
</dbReference>
<organism evidence="7 8">
    <name type="scientific">Oceanobacillus luteolus</name>
    <dbReference type="NCBI Taxonomy" id="1274358"/>
    <lineage>
        <taxon>Bacteria</taxon>
        <taxon>Bacillati</taxon>
        <taxon>Bacillota</taxon>
        <taxon>Bacilli</taxon>
        <taxon>Bacillales</taxon>
        <taxon>Bacillaceae</taxon>
        <taxon>Oceanobacillus</taxon>
    </lineage>
</organism>
<evidence type="ECO:0000313" key="8">
    <source>
        <dbReference type="Proteomes" id="UP001597221"/>
    </source>
</evidence>
<reference evidence="8" key="1">
    <citation type="journal article" date="2019" name="Int. J. Syst. Evol. Microbiol.">
        <title>The Global Catalogue of Microorganisms (GCM) 10K type strain sequencing project: providing services to taxonomists for standard genome sequencing and annotation.</title>
        <authorList>
            <consortium name="The Broad Institute Genomics Platform"/>
            <consortium name="The Broad Institute Genome Sequencing Center for Infectious Disease"/>
            <person name="Wu L."/>
            <person name="Ma J."/>
        </authorList>
    </citation>
    <scope>NUCLEOTIDE SEQUENCE [LARGE SCALE GENOMIC DNA]</scope>
    <source>
        <strain evidence="8">CGMCC 1.12376</strain>
    </source>
</reference>
<dbReference type="NCBIfam" id="TIGR02895">
    <property type="entry name" value="spore_sigI"/>
    <property type="match status" value="1"/>
</dbReference>
<sequence length="242" mass="28631">MKVYNQLEQTPIEELVLQVQQGDEEKHDYLLTSYQPFMISVISQVCKRYIDPRQDDEFSIGLSAFNDAIFLYCPTKGCSFLSFAKLIVSRKVIDYIRYNSKRQNDLSFDTFYDEETMENPAEVSAVIEQYQDEQDAINRREETLEYRKKLKEFNLSLLELTEVAPKHRDSRETAVRIARMLNEDDELKQYVLAKKKLPIKKLEKRVSVSKKTIERNRKYILAMFIVLQGNFTYLKEYLKEVG</sequence>
<dbReference type="InterPro" id="IPR013325">
    <property type="entry name" value="RNA_pol_sigma_r2"/>
</dbReference>
<keyword evidence="1 6" id="KW-0963">Cytoplasm</keyword>
<evidence type="ECO:0000256" key="6">
    <source>
        <dbReference type="HAMAP-Rule" id="MF_02064"/>
    </source>
</evidence>
<comment type="activity regulation">
    <text evidence="6">Negatively regulated by the anti-sigma-I factor RsgI.</text>
</comment>
<proteinExistence type="inferred from homology"/>
<keyword evidence="8" id="KW-1185">Reference proteome</keyword>
<comment type="function">
    <text evidence="6">Sigma factors are initiation factors that promote the attachment of RNA polymerase to specific initiation sites and are then released.</text>
</comment>
<keyword evidence="3 6" id="KW-0731">Sigma factor</keyword>
<dbReference type="InterPro" id="IPR014244">
    <property type="entry name" value="RNA_pol_sigma-I"/>
</dbReference>
<keyword evidence="2 6" id="KW-0805">Transcription regulation</keyword>
<dbReference type="Proteomes" id="UP001597221">
    <property type="component" value="Unassembled WGS sequence"/>
</dbReference>
<comment type="subunit">
    <text evidence="6">Interacts with RsgI.</text>
</comment>
<evidence type="ECO:0000256" key="4">
    <source>
        <dbReference type="ARBA" id="ARBA00023125"/>
    </source>
</evidence>
<dbReference type="Gene3D" id="1.10.1740.10">
    <property type="match status" value="1"/>
</dbReference>
<dbReference type="EMBL" id="JBHUDE010000046">
    <property type="protein sequence ID" value="MFD1608077.1"/>
    <property type="molecule type" value="Genomic_DNA"/>
</dbReference>
<keyword evidence="5 6" id="KW-0804">Transcription</keyword>
<evidence type="ECO:0000256" key="3">
    <source>
        <dbReference type="ARBA" id="ARBA00023082"/>
    </source>
</evidence>
<comment type="subcellular location">
    <subcellularLocation>
        <location evidence="6">Cytoplasm</location>
    </subcellularLocation>
</comment>
<evidence type="ECO:0000256" key="5">
    <source>
        <dbReference type="ARBA" id="ARBA00023163"/>
    </source>
</evidence>